<dbReference type="Gene3D" id="3.30.1140.40">
    <property type="entry name" value="Tctex-1"/>
    <property type="match status" value="1"/>
</dbReference>
<dbReference type="CDD" id="cd21455">
    <property type="entry name" value="DLC-like_DYNLT1_DYNLT3"/>
    <property type="match status" value="1"/>
</dbReference>
<dbReference type="SUPFAM" id="SSF50729">
    <property type="entry name" value="PH domain-like"/>
    <property type="match status" value="2"/>
</dbReference>
<sequence length="714" mass="79649">MDKKYDSCSYKARRTFLGGEFEVRLFEVYDAGIAAVVFQISTEHGSPLKFSRVFSRAELDKAGIAKTLEGHVTLVDSLELIEDAYFTGNDAVGAGQNVLAAYQLSSTLPGISFPPPIVSHQAALAYFARAPVGLSTWNNSRVPEDDNLLVNLIVKGLTELCREKPPGLEAVKWLGNWFLDHNPAQPKEPRGLQCSPLACWSRAEVTMADELQSSEELAFVAEEVDRIILTSIESCLKDEVYDEQKVSQWVDYICESIMKGLSELRKPLKYIVSCLIMQKNGAGVHASVSCHWDTVTDGAHVVKWPGDKHKDHNRSILRSRGAIGTMGRDDPVTYAGWVFKEGSIVRSWKKRFLVCKRAELAYYKNTDEENHAQLLGALTAAHIERLPDITNGLLIHGTEGRQLKIFTDTKAECDRCYEAISKFCRLQNPDDDSKQRVGWLEKEGQHFRTWKKRYFVLSGTQLTYSATMGTDRLGGGRVIGARRDPTRPFTLAVTFEGGREMRVGGKSEVDIDDWHKALRRGLLYAQEQRKSLQGRASVDDDPRNARDREFAKRQATANSEVTDEEASSLFGAAPMGDDDAPPAYSSVAAAHGDERKTEADSPEKGELKEGGSPPELYAASSFRRHIVVETMPDNTASFIEVAEERESEDNAEKPYSPTAPGTSTIRRMRLAEKLLQEELEEERREAMMKENTVVMREPSKSDAQDVKGCCCVVM</sequence>
<dbReference type="SMART" id="SM00233">
    <property type="entry name" value="PH"/>
    <property type="match status" value="2"/>
</dbReference>
<dbReference type="Gene3D" id="2.30.29.30">
    <property type="entry name" value="Pleckstrin-homology domain (PH domain)/Phosphotyrosine-binding domain (PTB)"/>
    <property type="match status" value="2"/>
</dbReference>
<dbReference type="Pfam" id="PF03645">
    <property type="entry name" value="Tctex-1"/>
    <property type="match status" value="1"/>
</dbReference>
<keyword evidence="5" id="KW-1185">Reference proteome</keyword>
<dbReference type="EMBL" id="QXGB01000032">
    <property type="protein sequence ID" value="KAE9235792.1"/>
    <property type="molecule type" value="Genomic_DNA"/>
</dbReference>
<feature type="region of interest" description="Disordered" evidence="2">
    <location>
        <begin position="642"/>
        <end position="665"/>
    </location>
</feature>
<dbReference type="Gene3D" id="1.20.890.10">
    <property type="entry name" value="cAMP-dependent protein kinase regulatory subunit, dimerization-anchoring domain"/>
    <property type="match status" value="1"/>
</dbReference>
<organism evidence="4 5">
    <name type="scientific">Phytophthora fragariae</name>
    <dbReference type="NCBI Taxonomy" id="53985"/>
    <lineage>
        <taxon>Eukaryota</taxon>
        <taxon>Sar</taxon>
        <taxon>Stramenopiles</taxon>
        <taxon>Oomycota</taxon>
        <taxon>Peronosporomycetes</taxon>
        <taxon>Peronosporales</taxon>
        <taxon>Peronosporaceae</taxon>
        <taxon>Phytophthora</taxon>
    </lineage>
</organism>
<comment type="caution">
    <text evidence="4">The sequence shown here is derived from an EMBL/GenBank/DDBJ whole genome shotgun (WGS) entry which is preliminary data.</text>
</comment>
<feature type="compositionally biased region" description="Basic and acidic residues" evidence="2">
    <location>
        <begin position="642"/>
        <end position="652"/>
    </location>
</feature>
<dbReference type="PANTHER" id="PTHR21255:SF4">
    <property type="entry name" value="DYNEIN LIGHT CHAIN TCTEX-TYPE"/>
    <property type="match status" value="1"/>
</dbReference>
<feature type="region of interest" description="Disordered" evidence="2">
    <location>
        <begin position="529"/>
        <end position="618"/>
    </location>
</feature>
<dbReference type="Pfam" id="PF00169">
    <property type="entry name" value="PH"/>
    <property type="match status" value="1"/>
</dbReference>
<evidence type="ECO:0000313" key="4">
    <source>
        <dbReference type="EMBL" id="KAE9235792.1"/>
    </source>
</evidence>
<evidence type="ECO:0000313" key="5">
    <source>
        <dbReference type="Proteomes" id="UP000433483"/>
    </source>
</evidence>
<evidence type="ECO:0000256" key="2">
    <source>
        <dbReference type="SAM" id="MobiDB-lite"/>
    </source>
</evidence>
<dbReference type="GO" id="GO:0045505">
    <property type="term" value="F:dynein intermediate chain binding"/>
    <property type="evidence" value="ECO:0007669"/>
    <property type="project" value="TreeGrafter"/>
</dbReference>
<dbReference type="OrthoDB" id="185175at2759"/>
<dbReference type="InterPro" id="IPR001849">
    <property type="entry name" value="PH_domain"/>
</dbReference>
<gene>
    <name evidence="4" type="ORF">PF005_g1336</name>
</gene>
<dbReference type="AlphaFoldDB" id="A0A6A3ZGH1"/>
<feature type="compositionally biased region" description="Basic and acidic residues" evidence="2">
    <location>
        <begin position="591"/>
        <end position="609"/>
    </location>
</feature>
<accession>A0A6A3ZGH1</accession>
<evidence type="ECO:0000259" key="3">
    <source>
        <dbReference type="PROSITE" id="PS50003"/>
    </source>
</evidence>
<dbReference type="InterPro" id="IPR005334">
    <property type="entry name" value="Tctex-1-like"/>
</dbReference>
<dbReference type="GO" id="GO:0005737">
    <property type="term" value="C:cytoplasm"/>
    <property type="evidence" value="ECO:0007669"/>
    <property type="project" value="TreeGrafter"/>
</dbReference>
<dbReference type="InterPro" id="IPR011993">
    <property type="entry name" value="PH-like_dom_sf"/>
</dbReference>
<dbReference type="Proteomes" id="UP000433483">
    <property type="component" value="Unassembled WGS sequence"/>
</dbReference>
<dbReference type="GO" id="GO:0007018">
    <property type="term" value="P:microtubule-based movement"/>
    <property type="evidence" value="ECO:0007669"/>
    <property type="project" value="TreeGrafter"/>
</dbReference>
<keyword evidence="1" id="KW-0175">Coiled coil</keyword>
<feature type="compositionally biased region" description="Basic and acidic residues" evidence="2">
    <location>
        <begin position="537"/>
        <end position="552"/>
    </location>
</feature>
<dbReference type="InterPro" id="IPR038586">
    <property type="entry name" value="Tctex-1-like_sf"/>
</dbReference>
<dbReference type="PROSITE" id="PS50003">
    <property type="entry name" value="PH_DOMAIN"/>
    <property type="match status" value="1"/>
</dbReference>
<dbReference type="PANTHER" id="PTHR21255">
    <property type="entry name" value="T-COMPLEX-ASSOCIATED-TESTIS-EXPRESSED 1/ DYNEIN LIGHT CHAIN"/>
    <property type="match status" value="1"/>
</dbReference>
<feature type="domain" description="PH" evidence="3">
    <location>
        <begin position="433"/>
        <end position="523"/>
    </location>
</feature>
<proteinExistence type="predicted"/>
<dbReference type="GO" id="GO:0005868">
    <property type="term" value="C:cytoplasmic dynein complex"/>
    <property type="evidence" value="ECO:0007669"/>
    <property type="project" value="TreeGrafter"/>
</dbReference>
<feature type="coiled-coil region" evidence="1">
    <location>
        <begin position="665"/>
        <end position="692"/>
    </location>
</feature>
<protein>
    <recommendedName>
        <fullName evidence="3">PH domain-containing protein</fullName>
    </recommendedName>
</protein>
<reference evidence="4 5" key="1">
    <citation type="submission" date="2018-08" db="EMBL/GenBank/DDBJ databases">
        <title>Genomic investigation of the strawberry pathogen Phytophthora fragariae indicates pathogenicity is determined by transcriptional variation in three key races.</title>
        <authorList>
            <person name="Adams T.M."/>
            <person name="Armitage A.D."/>
            <person name="Sobczyk M.K."/>
            <person name="Bates H.J."/>
            <person name="Dunwell J.M."/>
            <person name="Nellist C.F."/>
            <person name="Harrison R.J."/>
        </authorList>
    </citation>
    <scope>NUCLEOTIDE SEQUENCE [LARGE SCALE GENOMIC DNA]</scope>
    <source>
        <strain evidence="4 5">NOV-27</strain>
    </source>
</reference>
<evidence type="ECO:0000256" key="1">
    <source>
        <dbReference type="SAM" id="Coils"/>
    </source>
</evidence>
<name>A0A6A3ZGH1_9STRA</name>